<feature type="region of interest" description="Disordered" evidence="1">
    <location>
        <begin position="332"/>
        <end position="367"/>
    </location>
</feature>
<evidence type="ECO:0000313" key="3">
    <source>
        <dbReference type="Proteomes" id="UP000077868"/>
    </source>
</evidence>
<reference evidence="2 3" key="1">
    <citation type="submission" date="2016-03" db="EMBL/GenBank/DDBJ databases">
        <title>Complete genome sequence of a soil Actinobacterium, Nocardioides dokdonensis FR1436.</title>
        <authorList>
            <person name="Kwon S.-K."/>
            <person name="Kim K."/>
            <person name="Kim J.F."/>
        </authorList>
    </citation>
    <scope>NUCLEOTIDE SEQUENCE [LARGE SCALE GENOMIC DNA]</scope>
    <source>
        <strain evidence="2 3">FR1436</strain>
    </source>
</reference>
<dbReference type="OrthoDB" id="5144031at2"/>
<dbReference type="PATRIC" id="fig|1300347.3.peg.117"/>
<dbReference type="InterPro" id="IPR027417">
    <property type="entry name" value="P-loop_NTPase"/>
</dbReference>
<dbReference type="Gene3D" id="3.40.50.300">
    <property type="entry name" value="P-loop containing nucleotide triphosphate hydrolases"/>
    <property type="match status" value="1"/>
</dbReference>
<gene>
    <name evidence="2" type="ORF">I601_0115</name>
</gene>
<dbReference type="RefSeq" id="WP_157519793.1">
    <property type="nucleotide sequence ID" value="NZ_CP015079.1"/>
</dbReference>
<evidence type="ECO:0008006" key="4">
    <source>
        <dbReference type="Google" id="ProtNLM"/>
    </source>
</evidence>
<keyword evidence="3" id="KW-1185">Reference proteome</keyword>
<dbReference type="AlphaFoldDB" id="A0A1A9GE28"/>
<name>A0A1A9GE28_9ACTN</name>
<dbReference type="STRING" id="1300347.I601_0115"/>
<dbReference type="KEGG" id="ndk:I601_0115"/>
<feature type="compositionally biased region" description="Basic residues" evidence="1">
    <location>
        <begin position="345"/>
        <end position="367"/>
    </location>
</feature>
<evidence type="ECO:0000256" key="1">
    <source>
        <dbReference type="SAM" id="MobiDB-lite"/>
    </source>
</evidence>
<evidence type="ECO:0000313" key="2">
    <source>
        <dbReference type="EMBL" id="ANH36569.1"/>
    </source>
</evidence>
<dbReference type="EMBL" id="CP015079">
    <property type="protein sequence ID" value="ANH36569.1"/>
    <property type="molecule type" value="Genomic_DNA"/>
</dbReference>
<sequence length="367" mass="39701">MSGAIERQAMAERVLLHVGLMKSGTTFIQGRLNANRELLAEQGVLFPGPTWARHARAVSDLTESQHAQEGAWASLAEELRAHPGTAIVSMEYLGPISADRIRQVRADLDGSPVEAVVTVRDLGRSVPAMWQETLKNRKSWGWSEYLTSLEDGGDAGRRFWRQQAADRVVGRWAEVLGPENVSVVTVPPPGAPGELLWERFCEVAGIAPAAWVEAPRANESLGVASALLMGRLNEHLGDLALPEYNKKVKALGKHVLVRRRADEEAIGFTVPRWLRKRARTMITGIEATGVRVVGDLAELEPLDVPGADPAEVAPEAQLDAAVVALAQVLRDGGIRRPGHGGGKGRGGRKGRGQGKGKGRRRARRTEA</sequence>
<protein>
    <recommendedName>
        <fullName evidence="4">Sulfotransferase family protein</fullName>
    </recommendedName>
</protein>
<accession>A0A1A9GE28</accession>
<dbReference type="Proteomes" id="UP000077868">
    <property type="component" value="Chromosome"/>
</dbReference>
<organism evidence="2 3">
    <name type="scientific">Nocardioides dokdonensis FR1436</name>
    <dbReference type="NCBI Taxonomy" id="1300347"/>
    <lineage>
        <taxon>Bacteria</taxon>
        <taxon>Bacillati</taxon>
        <taxon>Actinomycetota</taxon>
        <taxon>Actinomycetes</taxon>
        <taxon>Propionibacteriales</taxon>
        <taxon>Nocardioidaceae</taxon>
        <taxon>Nocardioides</taxon>
    </lineage>
</organism>
<dbReference type="SUPFAM" id="SSF52540">
    <property type="entry name" value="P-loop containing nucleoside triphosphate hydrolases"/>
    <property type="match status" value="1"/>
</dbReference>
<proteinExistence type="predicted"/>